<evidence type="ECO:0000256" key="4">
    <source>
        <dbReference type="ARBA" id="ARBA00012423"/>
    </source>
</evidence>
<dbReference type="GO" id="GO:0005634">
    <property type="term" value="C:nucleus"/>
    <property type="evidence" value="ECO:0007669"/>
    <property type="project" value="UniProtKB-SubCell"/>
</dbReference>
<evidence type="ECO:0000256" key="13">
    <source>
        <dbReference type="ARBA" id="ARBA00047337"/>
    </source>
</evidence>
<sequence length="233" mass="25308">MASPVVIAATARHTATLIFFHGLGDTGHGWASSLGALRAPHVKVICPTAYVSLLKNILIIMKYFTNIKIISFSPTMPVTLNGGFRMPSWFDLRALDASGPEDEEGIKKAAESVHSMIAQEVAAGIPTERIVLGGFSQGGALALYSALTFPQQLGGVVALSTWLPLHQKFPNEVKGNKNMPVMQCHGNCDPVVNYKWGQATATLLKQFMTHTEFKTYQGLGHSSNDEKKNVHIY</sequence>
<evidence type="ECO:0000256" key="5">
    <source>
        <dbReference type="ARBA" id="ARBA00022487"/>
    </source>
</evidence>
<dbReference type="SUPFAM" id="SSF53474">
    <property type="entry name" value="alpha/beta-Hydrolases"/>
    <property type="match status" value="1"/>
</dbReference>
<evidence type="ECO:0000256" key="11">
    <source>
        <dbReference type="ARBA" id="ARBA00029392"/>
    </source>
</evidence>
<keyword evidence="6" id="KW-0963">Cytoplasm</keyword>
<reference evidence="15 16" key="1">
    <citation type="submission" date="2020-02" db="EMBL/GenBank/DDBJ databases">
        <authorList>
            <person name="Ferguson B K."/>
        </authorList>
    </citation>
    <scope>NUCLEOTIDE SEQUENCE [LARGE SCALE GENOMIC DNA]</scope>
</reference>
<evidence type="ECO:0000259" key="14">
    <source>
        <dbReference type="Pfam" id="PF02230"/>
    </source>
</evidence>
<proteinExistence type="inferred from homology"/>
<dbReference type="AlphaFoldDB" id="A0A6H5II82"/>
<comment type="subcellular location">
    <subcellularLocation>
        <location evidence="2">Cytoplasm</location>
    </subcellularLocation>
    <subcellularLocation>
        <location evidence="1">Nucleus</location>
    </subcellularLocation>
</comment>
<evidence type="ECO:0000313" key="15">
    <source>
        <dbReference type="EMBL" id="CAB0034491.1"/>
    </source>
</evidence>
<evidence type="ECO:0000256" key="3">
    <source>
        <dbReference type="ARBA" id="ARBA00006499"/>
    </source>
</evidence>
<dbReference type="EC" id="3.1.2.22" evidence="4"/>
<dbReference type="Pfam" id="PF02230">
    <property type="entry name" value="Abhydrolase_2"/>
    <property type="match status" value="2"/>
</dbReference>
<evidence type="ECO:0000256" key="6">
    <source>
        <dbReference type="ARBA" id="ARBA00022490"/>
    </source>
</evidence>
<comment type="function">
    <text evidence="11">Hydrolyzes fatty acids from S-acylated cysteine residues in proteins with a strong preference for palmitoylated G-alpha proteins over other acyl substrates. Mediates the deacylation of G-alpha proteins such as GPA1 in vivo, but has weak or no activity toward palmitoylated Ras proteins. Has weak lysophospholipase activity in vitro; however such activity may not exist in vivo.</text>
</comment>
<keyword evidence="10" id="KW-0539">Nucleus</keyword>
<dbReference type="GO" id="GO:0006631">
    <property type="term" value="P:fatty acid metabolic process"/>
    <property type="evidence" value="ECO:0007669"/>
    <property type="project" value="UniProtKB-KW"/>
</dbReference>
<evidence type="ECO:0000256" key="10">
    <source>
        <dbReference type="ARBA" id="ARBA00023242"/>
    </source>
</evidence>
<dbReference type="PANTHER" id="PTHR10655">
    <property type="entry name" value="LYSOPHOSPHOLIPASE-RELATED"/>
    <property type="match status" value="1"/>
</dbReference>
<evidence type="ECO:0000256" key="7">
    <source>
        <dbReference type="ARBA" id="ARBA00022801"/>
    </source>
</evidence>
<feature type="domain" description="Phospholipase/carboxylesterase/thioesterase" evidence="14">
    <location>
        <begin position="3"/>
        <end position="51"/>
    </location>
</feature>
<dbReference type="InterPro" id="IPR029058">
    <property type="entry name" value="AB_hydrolase_fold"/>
</dbReference>
<gene>
    <name evidence="15" type="ORF">TBRA_LOCUS6389</name>
</gene>
<dbReference type="EMBL" id="CADCXV010000745">
    <property type="protein sequence ID" value="CAB0034491.1"/>
    <property type="molecule type" value="Genomic_DNA"/>
</dbReference>
<dbReference type="Proteomes" id="UP000479190">
    <property type="component" value="Unassembled WGS sequence"/>
</dbReference>
<evidence type="ECO:0000256" key="1">
    <source>
        <dbReference type="ARBA" id="ARBA00004123"/>
    </source>
</evidence>
<evidence type="ECO:0000313" key="16">
    <source>
        <dbReference type="Proteomes" id="UP000479190"/>
    </source>
</evidence>
<keyword evidence="5" id="KW-0719">Serine esterase</keyword>
<accession>A0A6H5II82</accession>
<dbReference type="FunFam" id="3.40.50.1820:FF:000276">
    <property type="entry name" value="Acyl-protein thioesterase 1"/>
    <property type="match status" value="1"/>
</dbReference>
<protein>
    <recommendedName>
        <fullName evidence="4">palmitoyl-protein hydrolase</fullName>
        <ecNumber evidence="4">3.1.2.22</ecNumber>
    </recommendedName>
    <alternativeName>
        <fullName evidence="12">Palmitoyl-protein hydrolase</fullName>
    </alternativeName>
</protein>
<comment type="catalytic activity">
    <reaction evidence="13">
        <text>S-hexadecanoyl-L-cysteinyl-[protein] + H2O = L-cysteinyl-[protein] + hexadecanoate + H(+)</text>
        <dbReference type="Rhea" id="RHEA:19233"/>
        <dbReference type="Rhea" id="RHEA-COMP:10131"/>
        <dbReference type="Rhea" id="RHEA-COMP:11032"/>
        <dbReference type="ChEBI" id="CHEBI:7896"/>
        <dbReference type="ChEBI" id="CHEBI:15377"/>
        <dbReference type="ChEBI" id="CHEBI:15378"/>
        <dbReference type="ChEBI" id="CHEBI:29950"/>
        <dbReference type="ChEBI" id="CHEBI:74151"/>
        <dbReference type="EC" id="3.1.2.22"/>
    </reaction>
</comment>
<keyword evidence="8" id="KW-0276">Fatty acid metabolism</keyword>
<dbReference type="InterPro" id="IPR003140">
    <property type="entry name" value="PLipase/COase/thioEstase"/>
</dbReference>
<dbReference type="Gene3D" id="3.40.50.1820">
    <property type="entry name" value="alpha/beta hydrolase"/>
    <property type="match status" value="1"/>
</dbReference>
<dbReference type="InterPro" id="IPR050565">
    <property type="entry name" value="LYPA1-2/EST-like"/>
</dbReference>
<organism evidence="15 16">
    <name type="scientific">Trichogramma brassicae</name>
    <dbReference type="NCBI Taxonomy" id="86971"/>
    <lineage>
        <taxon>Eukaryota</taxon>
        <taxon>Metazoa</taxon>
        <taxon>Ecdysozoa</taxon>
        <taxon>Arthropoda</taxon>
        <taxon>Hexapoda</taxon>
        <taxon>Insecta</taxon>
        <taxon>Pterygota</taxon>
        <taxon>Neoptera</taxon>
        <taxon>Endopterygota</taxon>
        <taxon>Hymenoptera</taxon>
        <taxon>Apocrita</taxon>
        <taxon>Proctotrupomorpha</taxon>
        <taxon>Chalcidoidea</taxon>
        <taxon>Trichogrammatidae</taxon>
        <taxon>Trichogramma</taxon>
    </lineage>
</organism>
<evidence type="ECO:0000256" key="2">
    <source>
        <dbReference type="ARBA" id="ARBA00004496"/>
    </source>
</evidence>
<keyword evidence="7" id="KW-0378">Hydrolase</keyword>
<keyword evidence="16" id="KW-1185">Reference proteome</keyword>
<keyword evidence="9" id="KW-0443">Lipid metabolism</keyword>
<dbReference type="GO" id="GO:0008474">
    <property type="term" value="F:palmitoyl-(protein) hydrolase activity"/>
    <property type="evidence" value="ECO:0007669"/>
    <property type="project" value="UniProtKB-EC"/>
</dbReference>
<dbReference type="GO" id="GO:0005737">
    <property type="term" value="C:cytoplasm"/>
    <property type="evidence" value="ECO:0007669"/>
    <property type="project" value="UniProtKB-SubCell"/>
</dbReference>
<comment type="similarity">
    <text evidence="3">Belongs to the AB hydrolase superfamily. AB hydrolase 2 family.</text>
</comment>
<evidence type="ECO:0000256" key="12">
    <source>
        <dbReference type="ARBA" id="ARBA00031195"/>
    </source>
</evidence>
<dbReference type="OrthoDB" id="2418081at2759"/>
<name>A0A6H5II82_9HYME</name>
<evidence type="ECO:0000256" key="8">
    <source>
        <dbReference type="ARBA" id="ARBA00022832"/>
    </source>
</evidence>
<dbReference type="GO" id="GO:0052689">
    <property type="term" value="F:carboxylic ester hydrolase activity"/>
    <property type="evidence" value="ECO:0007669"/>
    <property type="project" value="UniProtKB-KW"/>
</dbReference>
<evidence type="ECO:0000256" key="9">
    <source>
        <dbReference type="ARBA" id="ARBA00023098"/>
    </source>
</evidence>
<dbReference type="PANTHER" id="PTHR10655:SF68">
    <property type="entry name" value="PALMITOYL-PROTEIN HYDROLASE"/>
    <property type="match status" value="1"/>
</dbReference>
<feature type="domain" description="Phospholipase/carboxylesterase/thioesterase" evidence="14">
    <location>
        <begin position="64"/>
        <end position="226"/>
    </location>
</feature>